<comment type="caution">
    <text evidence="2">The sequence shown here is derived from an EMBL/GenBank/DDBJ whole genome shotgun (WGS) entry which is preliminary data.</text>
</comment>
<evidence type="ECO:0008006" key="4">
    <source>
        <dbReference type="Google" id="ProtNLM"/>
    </source>
</evidence>
<dbReference type="AlphaFoldDB" id="A0AAW0NAA3"/>
<feature type="region of interest" description="Disordered" evidence="1">
    <location>
        <begin position="43"/>
        <end position="67"/>
    </location>
</feature>
<name>A0AAW0NAA3_9GOBI</name>
<keyword evidence="3" id="KW-1185">Reference proteome</keyword>
<feature type="region of interest" description="Disordered" evidence="1">
    <location>
        <begin position="106"/>
        <end position="138"/>
    </location>
</feature>
<evidence type="ECO:0000256" key="1">
    <source>
        <dbReference type="SAM" id="MobiDB-lite"/>
    </source>
</evidence>
<protein>
    <recommendedName>
        <fullName evidence="4">HMA domain-containing protein</fullName>
    </recommendedName>
</protein>
<accession>A0AAW0NAA3</accession>
<proteinExistence type="predicted"/>
<evidence type="ECO:0000313" key="3">
    <source>
        <dbReference type="Proteomes" id="UP001460270"/>
    </source>
</evidence>
<evidence type="ECO:0000313" key="2">
    <source>
        <dbReference type="EMBL" id="KAK7895958.1"/>
    </source>
</evidence>
<sequence length="138" mass="15016">MSDLEGRSRRNNVRTWIFSVEQSLESSGPTERWVHATTRCTPPLHRHSLSEAHNKGEGSSGGLEKADTPLTKMRIHFDTGAVTFSDPSAAAAELEKRGFSVGPVRVRKSVGTTRKPWPSSCHGAQRGHAASAPTTRRA</sequence>
<organism evidence="2 3">
    <name type="scientific">Mugilogobius chulae</name>
    <name type="common">yellowstripe goby</name>
    <dbReference type="NCBI Taxonomy" id="88201"/>
    <lineage>
        <taxon>Eukaryota</taxon>
        <taxon>Metazoa</taxon>
        <taxon>Chordata</taxon>
        <taxon>Craniata</taxon>
        <taxon>Vertebrata</taxon>
        <taxon>Euteleostomi</taxon>
        <taxon>Actinopterygii</taxon>
        <taxon>Neopterygii</taxon>
        <taxon>Teleostei</taxon>
        <taxon>Neoteleostei</taxon>
        <taxon>Acanthomorphata</taxon>
        <taxon>Gobiaria</taxon>
        <taxon>Gobiiformes</taxon>
        <taxon>Gobioidei</taxon>
        <taxon>Gobiidae</taxon>
        <taxon>Gobionellinae</taxon>
        <taxon>Mugilogobius</taxon>
    </lineage>
</organism>
<gene>
    <name evidence="2" type="ORF">WMY93_021283</name>
</gene>
<reference evidence="3" key="1">
    <citation type="submission" date="2024-04" db="EMBL/GenBank/DDBJ databases">
        <title>Salinicola lusitanus LLJ914,a marine bacterium isolated from the Okinawa Trough.</title>
        <authorList>
            <person name="Li J."/>
        </authorList>
    </citation>
    <scope>NUCLEOTIDE SEQUENCE [LARGE SCALE GENOMIC DNA]</scope>
</reference>
<dbReference type="Proteomes" id="UP001460270">
    <property type="component" value="Unassembled WGS sequence"/>
</dbReference>
<dbReference type="EMBL" id="JBBPFD010000015">
    <property type="protein sequence ID" value="KAK7895958.1"/>
    <property type="molecule type" value="Genomic_DNA"/>
</dbReference>